<organism evidence="1 2">
    <name type="scientific">Desulforamulus aeronauticus DSM 10349</name>
    <dbReference type="NCBI Taxonomy" id="1121421"/>
    <lineage>
        <taxon>Bacteria</taxon>
        <taxon>Bacillati</taxon>
        <taxon>Bacillota</taxon>
        <taxon>Clostridia</taxon>
        <taxon>Eubacteriales</taxon>
        <taxon>Peptococcaceae</taxon>
        <taxon>Desulforamulus</taxon>
    </lineage>
</organism>
<evidence type="ECO:0000313" key="2">
    <source>
        <dbReference type="Proteomes" id="UP000183997"/>
    </source>
</evidence>
<gene>
    <name evidence="1" type="ORF">SAMN02745123_01985</name>
</gene>
<evidence type="ECO:0000313" key="1">
    <source>
        <dbReference type="EMBL" id="SHK47346.1"/>
    </source>
</evidence>
<dbReference type="EMBL" id="FRAR01000014">
    <property type="protein sequence ID" value="SHK47346.1"/>
    <property type="molecule type" value="Genomic_DNA"/>
</dbReference>
<dbReference type="RefSeq" id="WP_274377389.1">
    <property type="nucleotide sequence ID" value="NZ_FRAR01000014.1"/>
</dbReference>
<reference evidence="2" key="1">
    <citation type="submission" date="2016-11" db="EMBL/GenBank/DDBJ databases">
        <authorList>
            <person name="Varghese N."/>
            <person name="Submissions S."/>
        </authorList>
    </citation>
    <scope>NUCLEOTIDE SEQUENCE [LARGE SCALE GENOMIC DNA]</scope>
    <source>
        <strain evidence="2">DSM 10349</strain>
    </source>
</reference>
<sequence>MEDKTTKELKELRQVIYKRQEEIKAPTDYGEGGVYVPKGSNG</sequence>
<protein>
    <submittedName>
        <fullName evidence="1">Uncharacterized protein</fullName>
    </submittedName>
</protein>
<dbReference type="AlphaFoldDB" id="A0A1M6SRQ7"/>
<name>A0A1M6SRQ7_9FIRM</name>
<dbReference type="Proteomes" id="UP000183997">
    <property type="component" value="Unassembled WGS sequence"/>
</dbReference>
<proteinExistence type="predicted"/>
<keyword evidence="2" id="KW-1185">Reference proteome</keyword>
<accession>A0A1M6SRQ7</accession>